<gene>
    <name evidence="2" type="ORF">VIBC2010_01568</name>
</gene>
<evidence type="ECO:0000313" key="2">
    <source>
        <dbReference type="EMBL" id="EFP95923.1"/>
    </source>
</evidence>
<dbReference type="Gene3D" id="3.40.50.1820">
    <property type="entry name" value="alpha/beta hydrolase"/>
    <property type="match status" value="1"/>
</dbReference>
<evidence type="ECO:0000313" key="3">
    <source>
        <dbReference type="Proteomes" id="UP000002943"/>
    </source>
</evidence>
<sequence>MKKFEIDGYEMAYLDVGQGPVIIFGHAYLMDSSMWVHQVGILKENYRCIIPDFWGHGASDSVPKSVNTLKDYAKQVNGLLDSLGIYEFSVVGLSMGGVWGAELASLIPQRVKSLVLMDTFVGLEPEVSHKKFFAMLELIEARQAITSDISEDIVYLYFSNSTAESSRLGEKLRKKLTNLEAVSVINLAKVGRMFFGRRDQTAELEKLSMPALIAVGQQDKLHRVLESYLMQDCLNNSELVEISHAGHLSNLEQPDFVTDMLACFLTRP</sequence>
<dbReference type="InterPro" id="IPR050266">
    <property type="entry name" value="AB_hydrolase_sf"/>
</dbReference>
<accession>E3BLZ5</accession>
<dbReference type="RefSeq" id="WP_009602083.1">
    <property type="nucleotide sequence ID" value="NZ_AEIU01000083.1"/>
</dbReference>
<dbReference type="Proteomes" id="UP000002943">
    <property type="component" value="Unassembled WGS sequence"/>
</dbReference>
<dbReference type="STRING" id="796620.VIBC2010_01568"/>
<dbReference type="Pfam" id="PF00561">
    <property type="entry name" value="Abhydrolase_1"/>
    <property type="match status" value="1"/>
</dbReference>
<dbReference type="SUPFAM" id="SSF53474">
    <property type="entry name" value="alpha/beta-Hydrolases"/>
    <property type="match status" value="1"/>
</dbReference>
<dbReference type="EMBL" id="AEIU01000083">
    <property type="protein sequence ID" value="EFP95923.1"/>
    <property type="molecule type" value="Genomic_DNA"/>
</dbReference>
<dbReference type="PRINTS" id="PR00412">
    <property type="entry name" value="EPOXHYDRLASE"/>
</dbReference>
<dbReference type="InterPro" id="IPR000639">
    <property type="entry name" value="Epox_hydrolase-like"/>
</dbReference>
<dbReference type="GO" id="GO:0003824">
    <property type="term" value="F:catalytic activity"/>
    <property type="evidence" value="ECO:0007669"/>
    <property type="project" value="InterPro"/>
</dbReference>
<proteinExistence type="predicted"/>
<dbReference type="PANTHER" id="PTHR43798">
    <property type="entry name" value="MONOACYLGLYCEROL LIPASE"/>
    <property type="match status" value="1"/>
</dbReference>
<name>E3BLZ5_9VIBR</name>
<dbReference type="InterPro" id="IPR029058">
    <property type="entry name" value="AB_hydrolase_fold"/>
</dbReference>
<protein>
    <recommendedName>
        <fullName evidence="1">AB hydrolase-1 domain-containing protein</fullName>
    </recommendedName>
</protein>
<comment type="caution">
    <text evidence="2">The sequence shown here is derived from an EMBL/GenBank/DDBJ whole genome shotgun (WGS) entry which is preliminary data.</text>
</comment>
<dbReference type="OrthoDB" id="9779853at2"/>
<dbReference type="eggNOG" id="COG0596">
    <property type="taxonomic scope" value="Bacteria"/>
</dbReference>
<dbReference type="PANTHER" id="PTHR43798:SF29">
    <property type="entry name" value="AB HYDROLASE-1 DOMAIN-CONTAINING PROTEIN"/>
    <property type="match status" value="1"/>
</dbReference>
<feature type="domain" description="AB hydrolase-1" evidence="1">
    <location>
        <begin position="20"/>
        <end position="253"/>
    </location>
</feature>
<dbReference type="AlphaFoldDB" id="E3BLZ5"/>
<dbReference type="PRINTS" id="PR00111">
    <property type="entry name" value="ABHYDROLASE"/>
</dbReference>
<dbReference type="InterPro" id="IPR000073">
    <property type="entry name" value="AB_hydrolase_1"/>
</dbReference>
<evidence type="ECO:0000259" key="1">
    <source>
        <dbReference type="Pfam" id="PF00561"/>
    </source>
</evidence>
<organism evidence="2 3">
    <name type="scientific">Vibrio caribbeanicus ATCC BAA-2122</name>
    <dbReference type="NCBI Taxonomy" id="796620"/>
    <lineage>
        <taxon>Bacteria</taxon>
        <taxon>Pseudomonadati</taxon>
        <taxon>Pseudomonadota</taxon>
        <taxon>Gammaproteobacteria</taxon>
        <taxon>Vibrionales</taxon>
        <taxon>Vibrionaceae</taxon>
        <taxon>Vibrio</taxon>
    </lineage>
</organism>
<keyword evidence="3" id="KW-1185">Reference proteome</keyword>
<reference evidence="2 3" key="1">
    <citation type="journal article" date="2012" name="Int. J. Syst. Evol. Microbiol.">
        <title>Vibrio caribbeanicus sp. nov., isolated from the marine sponge Scleritoderma cyanea.</title>
        <authorList>
            <person name="Hoffmann M."/>
            <person name="Monday S.R."/>
            <person name="Allard M.W."/>
            <person name="Strain E.A."/>
            <person name="Whittaker P."/>
            <person name="Naum M."/>
            <person name="McCarthy P.J."/>
            <person name="Lopez J.V."/>
            <person name="Fischer M."/>
            <person name="Brown E.W."/>
        </authorList>
    </citation>
    <scope>NUCLEOTIDE SEQUENCE [LARGE SCALE GENOMIC DNA]</scope>
    <source>
        <strain evidence="2 3">ATCC BAA-2122</strain>
    </source>
</reference>